<comment type="caution">
    <text evidence="1">The sequence shown here is derived from an EMBL/GenBank/DDBJ whole genome shotgun (WGS) entry which is preliminary data.</text>
</comment>
<proteinExistence type="predicted"/>
<dbReference type="RefSeq" id="WP_151045099.1">
    <property type="nucleotide sequence ID" value="NZ_VZUL01000002.1"/>
</dbReference>
<dbReference type="Proteomes" id="UP000386575">
    <property type="component" value="Unassembled WGS sequence"/>
</dbReference>
<name>A0A6A1TVT4_NEOGA</name>
<dbReference type="EMBL" id="VZUL01000002">
    <property type="protein sequence ID" value="KAB1088662.1"/>
    <property type="molecule type" value="Genomic_DNA"/>
</dbReference>
<dbReference type="AlphaFoldDB" id="A0A6A1TVT4"/>
<organism evidence="1 2">
    <name type="scientific">Neorhizobium galegae</name>
    <name type="common">Rhizobium galegae</name>
    <dbReference type="NCBI Taxonomy" id="399"/>
    <lineage>
        <taxon>Bacteria</taxon>
        <taxon>Pseudomonadati</taxon>
        <taxon>Pseudomonadota</taxon>
        <taxon>Alphaproteobacteria</taxon>
        <taxon>Hyphomicrobiales</taxon>
        <taxon>Rhizobiaceae</taxon>
        <taxon>Rhizobium/Agrobacterium group</taxon>
        <taxon>Neorhizobium</taxon>
    </lineage>
</organism>
<sequence length="77" mass="8660">MNDNHKSETMSQIEMLSGDERLTVLCSHRADPACVKLAANIIRANTCLRYAELQDISGNKILAYRGKHPEEASFRIL</sequence>
<gene>
    <name evidence="1" type="ORF">F4V91_21015</name>
</gene>
<accession>A0A6A1TVT4</accession>
<evidence type="ECO:0000313" key="2">
    <source>
        <dbReference type="Proteomes" id="UP000386575"/>
    </source>
</evidence>
<evidence type="ECO:0000313" key="1">
    <source>
        <dbReference type="EMBL" id="KAB1088662.1"/>
    </source>
</evidence>
<reference evidence="1 2" key="1">
    <citation type="submission" date="2019-09" db="EMBL/GenBank/DDBJ databases">
        <title>Genome sequencing of Ng87 strain.</title>
        <authorList>
            <person name="Karasev E.S."/>
            <person name="Andronov E."/>
        </authorList>
    </citation>
    <scope>NUCLEOTIDE SEQUENCE [LARGE SCALE GENOMIC DNA]</scope>
    <source>
        <strain evidence="1 2">Ng87</strain>
    </source>
</reference>
<protein>
    <submittedName>
        <fullName evidence="1">Uncharacterized protein</fullName>
    </submittedName>
</protein>